<name>A0A9Q9DE99_ENSAD</name>
<keyword evidence="2" id="KW-0614">Plasmid</keyword>
<dbReference type="Proteomes" id="UP001055460">
    <property type="component" value="Plasmid pB"/>
</dbReference>
<dbReference type="InterPro" id="IPR036930">
    <property type="entry name" value="WGR_dom_sf"/>
</dbReference>
<proteinExistence type="predicted"/>
<dbReference type="AlphaFoldDB" id="A0A9Q9DE99"/>
<evidence type="ECO:0000313" key="3">
    <source>
        <dbReference type="Proteomes" id="UP001055460"/>
    </source>
</evidence>
<dbReference type="Pfam" id="PF05406">
    <property type="entry name" value="WGR"/>
    <property type="match status" value="1"/>
</dbReference>
<dbReference type="InterPro" id="IPR008893">
    <property type="entry name" value="WGR_domain"/>
</dbReference>
<dbReference type="Gene3D" id="2.20.140.10">
    <property type="entry name" value="WGR domain"/>
    <property type="match status" value="1"/>
</dbReference>
<gene>
    <name evidence="2" type="ORF">NE863_30485</name>
</gene>
<geneLocation type="plasmid" evidence="2 3">
    <name>pB</name>
</geneLocation>
<dbReference type="EMBL" id="CP098809">
    <property type="protein sequence ID" value="USJ28181.1"/>
    <property type="molecule type" value="Genomic_DNA"/>
</dbReference>
<reference evidence="2" key="1">
    <citation type="submission" date="2022-06" db="EMBL/GenBank/DDBJ databases">
        <title>Physiological and biochemical characterization and genomic elucidation of a strain of the genus Ensifer adhaerens M8 that combines arsenic oxidation and chromium reduction.</title>
        <authorList>
            <person name="Li X."/>
            <person name="Yu c."/>
        </authorList>
    </citation>
    <scope>NUCLEOTIDE SEQUENCE</scope>
    <source>
        <strain evidence="2">M8</strain>
        <plasmid evidence="2">pB</plasmid>
    </source>
</reference>
<sequence>MNRSPRIDSKLSLDLCAPIAESSRMTIVQPYQIYVERRDAARNMARYYSMQISMSLLGEACLTRRWGRIGSHGQMMVHHFAREEEAVKLFLELTRSKRQRGYRPRM</sequence>
<evidence type="ECO:0000313" key="2">
    <source>
        <dbReference type="EMBL" id="USJ28181.1"/>
    </source>
</evidence>
<feature type="domain" description="WGR" evidence="1">
    <location>
        <begin position="30"/>
        <end position="106"/>
    </location>
</feature>
<dbReference type="SMART" id="SM00773">
    <property type="entry name" value="WGR"/>
    <property type="match status" value="1"/>
</dbReference>
<evidence type="ECO:0000259" key="1">
    <source>
        <dbReference type="PROSITE" id="PS51977"/>
    </source>
</evidence>
<accession>A0A9Q9DE99</accession>
<dbReference type="InterPro" id="IPR049809">
    <property type="entry name" value="YehF/YfeS-like_WGR"/>
</dbReference>
<dbReference type="SUPFAM" id="SSF142921">
    <property type="entry name" value="WGR domain-like"/>
    <property type="match status" value="1"/>
</dbReference>
<organism evidence="2 3">
    <name type="scientific">Ensifer adhaerens</name>
    <name type="common">Sinorhizobium morelense</name>
    <dbReference type="NCBI Taxonomy" id="106592"/>
    <lineage>
        <taxon>Bacteria</taxon>
        <taxon>Pseudomonadati</taxon>
        <taxon>Pseudomonadota</taxon>
        <taxon>Alphaproteobacteria</taxon>
        <taxon>Hyphomicrobiales</taxon>
        <taxon>Rhizobiaceae</taxon>
        <taxon>Sinorhizobium/Ensifer group</taxon>
        <taxon>Ensifer</taxon>
    </lineage>
</organism>
<protein>
    <submittedName>
        <fullName evidence="2">WGR domain-containing protein</fullName>
    </submittedName>
</protein>
<dbReference type="PROSITE" id="PS51977">
    <property type="entry name" value="WGR"/>
    <property type="match status" value="1"/>
</dbReference>
<dbReference type="CDD" id="cd07996">
    <property type="entry name" value="WGR_MMR_like"/>
    <property type="match status" value="1"/>
</dbReference>